<dbReference type="SUPFAM" id="SSF53850">
    <property type="entry name" value="Periplasmic binding protein-like II"/>
    <property type="match status" value="1"/>
</dbReference>
<dbReference type="PANTHER" id="PTHR30346:SF0">
    <property type="entry name" value="HCA OPERON TRANSCRIPTIONAL ACTIVATOR HCAR"/>
    <property type="match status" value="1"/>
</dbReference>
<evidence type="ECO:0000313" key="8">
    <source>
        <dbReference type="Proteomes" id="UP000324106"/>
    </source>
</evidence>
<evidence type="ECO:0000256" key="3">
    <source>
        <dbReference type="ARBA" id="ARBA00023125"/>
    </source>
</evidence>
<protein>
    <recommendedName>
        <fullName evidence="6">LysR substrate-binding domain-containing protein</fullName>
    </recommendedName>
</protein>
<evidence type="ECO:0000256" key="2">
    <source>
        <dbReference type="ARBA" id="ARBA00023015"/>
    </source>
</evidence>
<dbReference type="AlphaFoldDB" id="A0A5P2ANF9"/>
<feature type="region of interest" description="Disordered" evidence="5">
    <location>
        <begin position="158"/>
        <end position="212"/>
    </location>
</feature>
<dbReference type="PANTHER" id="PTHR30346">
    <property type="entry name" value="TRANSCRIPTIONAL DUAL REGULATOR HCAR-RELATED"/>
    <property type="match status" value="1"/>
</dbReference>
<feature type="compositionally biased region" description="Polar residues" evidence="5">
    <location>
        <begin position="188"/>
        <end position="201"/>
    </location>
</feature>
<gene>
    <name evidence="7" type="ORF">DEJ46_04330</name>
</gene>
<keyword evidence="3" id="KW-0238">DNA-binding</keyword>
<dbReference type="GO" id="GO:0003677">
    <property type="term" value="F:DNA binding"/>
    <property type="evidence" value="ECO:0007669"/>
    <property type="project" value="UniProtKB-KW"/>
</dbReference>
<organism evidence="7 8">
    <name type="scientific">Streptomyces venezuelae</name>
    <dbReference type="NCBI Taxonomy" id="54571"/>
    <lineage>
        <taxon>Bacteria</taxon>
        <taxon>Bacillati</taxon>
        <taxon>Actinomycetota</taxon>
        <taxon>Actinomycetes</taxon>
        <taxon>Kitasatosporales</taxon>
        <taxon>Streptomycetaceae</taxon>
        <taxon>Streptomyces</taxon>
    </lineage>
</organism>
<keyword evidence="2" id="KW-0805">Transcription regulation</keyword>
<keyword evidence="4" id="KW-0804">Transcription</keyword>
<dbReference type="OrthoDB" id="79118at2"/>
<dbReference type="GO" id="GO:0032993">
    <property type="term" value="C:protein-DNA complex"/>
    <property type="evidence" value="ECO:0007669"/>
    <property type="project" value="TreeGrafter"/>
</dbReference>
<sequence>MATGGRVLAVPVDHPLAERHSVSLEDLADNHVADLGPDAPEHWGDSMVPTRTPLGRRIPRGPAAHTFHEILSLVAAGLCVHPPGVLAARYNGHPGIAFVPLHDAADLRLALVWRSTAHSPHHPSAGPDGRRPRAPLAPTVPVPPPRVVTCAYCSSRTTKTSGSGWPPLCGPPGSPSTRRPICPGPTRPCSSPRTTARSSTGCCRRGTPPPTSRSCGAADATCLCCS</sequence>
<evidence type="ECO:0000256" key="4">
    <source>
        <dbReference type="ARBA" id="ARBA00023163"/>
    </source>
</evidence>
<dbReference type="InterPro" id="IPR005119">
    <property type="entry name" value="LysR_subst-bd"/>
</dbReference>
<evidence type="ECO:0000256" key="1">
    <source>
        <dbReference type="ARBA" id="ARBA00009437"/>
    </source>
</evidence>
<evidence type="ECO:0000259" key="6">
    <source>
        <dbReference type="Pfam" id="PF03466"/>
    </source>
</evidence>
<dbReference type="GO" id="GO:0003700">
    <property type="term" value="F:DNA-binding transcription factor activity"/>
    <property type="evidence" value="ECO:0007669"/>
    <property type="project" value="TreeGrafter"/>
</dbReference>
<evidence type="ECO:0000313" key="7">
    <source>
        <dbReference type="EMBL" id="QES18421.1"/>
    </source>
</evidence>
<comment type="similarity">
    <text evidence="1">Belongs to the LysR transcriptional regulatory family.</text>
</comment>
<feature type="region of interest" description="Disordered" evidence="5">
    <location>
        <begin position="117"/>
        <end position="140"/>
    </location>
</feature>
<name>A0A5P2ANF9_STRVZ</name>
<accession>A0A5P2ANF9</accession>
<dbReference type="Proteomes" id="UP000324106">
    <property type="component" value="Chromosome"/>
</dbReference>
<feature type="domain" description="LysR substrate-binding" evidence="6">
    <location>
        <begin position="7"/>
        <end position="120"/>
    </location>
</feature>
<dbReference type="Gene3D" id="3.40.190.10">
    <property type="entry name" value="Periplasmic binding protein-like II"/>
    <property type="match status" value="2"/>
</dbReference>
<proteinExistence type="inferred from homology"/>
<dbReference type="Pfam" id="PF03466">
    <property type="entry name" value="LysR_substrate"/>
    <property type="match status" value="1"/>
</dbReference>
<dbReference type="EMBL" id="CP029194">
    <property type="protein sequence ID" value="QES18421.1"/>
    <property type="molecule type" value="Genomic_DNA"/>
</dbReference>
<reference evidence="7 8" key="1">
    <citation type="submission" date="2018-05" db="EMBL/GenBank/DDBJ databases">
        <title>Streptomyces venezuelae.</title>
        <authorList>
            <person name="Kim W."/>
            <person name="Lee N."/>
            <person name="Cho B.-K."/>
        </authorList>
    </citation>
    <scope>NUCLEOTIDE SEQUENCE [LARGE SCALE GENOMIC DNA]</scope>
    <source>
        <strain evidence="7 8">ATCC 15068</strain>
    </source>
</reference>
<evidence type="ECO:0000256" key="5">
    <source>
        <dbReference type="SAM" id="MobiDB-lite"/>
    </source>
</evidence>